<evidence type="ECO:0000313" key="3">
    <source>
        <dbReference type="Proteomes" id="UP000654993"/>
    </source>
</evidence>
<protein>
    <recommendedName>
        <fullName evidence="4">DUF2953 domain-containing protein</fullName>
    </recommendedName>
</protein>
<feature type="transmembrane region" description="Helical" evidence="1">
    <location>
        <begin position="188"/>
        <end position="207"/>
    </location>
</feature>
<dbReference type="Pfam" id="PF11167">
    <property type="entry name" value="DUF2953"/>
    <property type="match status" value="1"/>
</dbReference>
<keyword evidence="1" id="KW-0812">Transmembrane</keyword>
<dbReference type="RefSeq" id="WP_200965139.1">
    <property type="nucleotide sequence ID" value="NZ_BMAQ01000001.1"/>
</dbReference>
<keyword evidence="1" id="KW-1133">Transmembrane helix</keyword>
<name>A0A916QE44_9BACL</name>
<dbReference type="EMBL" id="BMAQ01000001">
    <property type="protein sequence ID" value="GFR36841.1"/>
    <property type="molecule type" value="Genomic_DNA"/>
</dbReference>
<evidence type="ECO:0000313" key="2">
    <source>
        <dbReference type="EMBL" id="GFR36841.1"/>
    </source>
</evidence>
<reference evidence="2" key="1">
    <citation type="submission" date="2020-08" db="EMBL/GenBank/DDBJ databases">
        <authorList>
            <person name="Uke A."/>
            <person name="Chhe C."/>
            <person name="Baramee S."/>
            <person name="Kosugi A."/>
        </authorList>
    </citation>
    <scope>NUCLEOTIDE SEQUENCE</scope>
    <source>
        <strain evidence="2">DA-C8</strain>
    </source>
</reference>
<proteinExistence type="predicted"/>
<dbReference type="AlphaFoldDB" id="A0A916QE44"/>
<evidence type="ECO:0008006" key="4">
    <source>
        <dbReference type="Google" id="ProtNLM"/>
    </source>
</evidence>
<keyword evidence="1" id="KW-0472">Membrane</keyword>
<dbReference type="Proteomes" id="UP000654993">
    <property type="component" value="Unassembled WGS sequence"/>
</dbReference>
<dbReference type="InterPro" id="IPR021338">
    <property type="entry name" value="DUF2953"/>
</dbReference>
<reference evidence="2" key="2">
    <citation type="journal article" date="2021" name="Data Brief">
        <title>Draft genome sequence data of the facultative, thermophilic, xylanolytic bacterium Paenibacillus sp. strain DA-C8.</title>
        <authorList>
            <person name="Chhe C."/>
            <person name="Uke A."/>
            <person name="Baramee S."/>
            <person name="Ungkulpasvich U."/>
            <person name="Tachaapaikoon C."/>
            <person name="Pason P."/>
            <person name="Waeonukul R."/>
            <person name="Ratanakhanokchai K."/>
            <person name="Kosugi A."/>
        </authorList>
    </citation>
    <scope>NUCLEOTIDE SEQUENCE</scope>
    <source>
        <strain evidence="2">DA-C8</strain>
    </source>
</reference>
<accession>A0A916QE44</accession>
<evidence type="ECO:0000256" key="1">
    <source>
        <dbReference type="SAM" id="Phobius"/>
    </source>
</evidence>
<organism evidence="2 3">
    <name type="scientific">Insulibacter thermoxylanivorax</name>
    <dbReference type="NCBI Taxonomy" id="2749268"/>
    <lineage>
        <taxon>Bacteria</taxon>
        <taxon>Bacillati</taxon>
        <taxon>Bacillota</taxon>
        <taxon>Bacilli</taxon>
        <taxon>Bacillales</taxon>
        <taxon>Paenibacillaceae</taxon>
        <taxon>Insulibacter</taxon>
    </lineage>
</organism>
<gene>
    <name evidence="2" type="ORF">PRECH8_01370</name>
</gene>
<sequence>MIGWIIAGIIGLLVILILLSDLEVEIAVKRAEEKDRWVLKFRWLYGLIRYEWLAPKMNFRGKEGLILRSKTVNEQAGEKTQENKIKIDEAFVKKEYRKLMALIKNTFGISRWLQETFSHVRCVNLHWHTQIGAGDAMETATLTGLAWTLKGSLIGYLSNHIKLKTQPRLYILPMYNQTKWRTELNCIFKLRTGYAMIAGLLLLVRILRIKGGIKTWQSILSKAS</sequence>
<comment type="caution">
    <text evidence="2">The sequence shown here is derived from an EMBL/GenBank/DDBJ whole genome shotgun (WGS) entry which is preliminary data.</text>
</comment>
<keyword evidence="3" id="KW-1185">Reference proteome</keyword>